<dbReference type="InterPro" id="IPR011333">
    <property type="entry name" value="SKP1/BTB/POZ_sf"/>
</dbReference>
<dbReference type="SMR" id="A0A0R1E090"/>
<evidence type="ECO:0000256" key="2">
    <source>
        <dbReference type="ARBA" id="ARBA00023043"/>
    </source>
</evidence>
<reference evidence="6 7" key="2">
    <citation type="journal article" date="2007" name="PLoS Biol.">
        <title>Principles of genome evolution in the Drosophila melanogaster species group.</title>
        <authorList>
            <person name="Ranz J.M."/>
            <person name="Maurin D."/>
            <person name="Chan Y.S."/>
            <person name="von Grotthuss M."/>
            <person name="Hillier L.W."/>
            <person name="Roote J."/>
            <person name="Ashburner M."/>
            <person name="Bergman C.M."/>
        </authorList>
    </citation>
    <scope>NUCLEOTIDE SEQUENCE [LARGE SCALE GENOMIC DNA]</scope>
    <source>
        <strain evidence="7">Tai18E2 / Tucson 14021-0261.01</strain>
    </source>
</reference>
<dbReference type="InterPro" id="IPR009072">
    <property type="entry name" value="Histone-fold"/>
</dbReference>
<dbReference type="CDD" id="cd18297">
    <property type="entry name" value="BTB_POZ_ABTB2-like"/>
    <property type="match status" value="1"/>
</dbReference>
<dbReference type="PROSITE" id="PS50088">
    <property type="entry name" value="ANK_REPEAT"/>
    <property type="match status" value="1"/>
</dbReference>
<protein>
    <submittedName>
        <fullName evidence="6">Uncharacterized protein, isoform C</fullName>
    </submittedName>
</protein>
<proteinExistence type="predicted"/>
<dbReference type="GO" id="GO:0046982">
    <property type="term" value="F:protein heterodimerization activity"/>
    <property type="evidence" value="ECO:0007669"/>
    <property type="project" value="InterPro"/>
</dbReference>
<dbReference type="InterPro" id="IPR059008">
    <property type="entry name" value="ABTB2/3_histone"/>
</dbReference>
<dbReference type="Gene3D" id="1.25.40.20">
    <property type="entry name" value="Ankyrin repeat-containing domain"/>
    <property type="match status" value="1"/>
</dbReference>
<feature type="region of interest" description="Disordered" evidence="4">
    <location>
        <begin position="262"/>
        <end position="287"/>
    </location>
</feature>
<dbReference type="CDD" id="cd22913">
    <property type="entry name" value="HFD_ABTB2-like"/>
    <property type="match status" value="1"/>
</dbReference>
<dbReference type="InterPro" id="IPR036770">
    <property type="entry name" value="Ankyrin_rpt-contain_sf"/>
</dbReference>
<dbReference type="Gene3D" id="1.10.20.10">
    <property type="entry name" value="Histone, subunit A"/>
    <property type="match status" value="1"/>
</dbReference>
<name>A0A0R1E090_DROYA</name>
<dbReference type="Pfam" id="PF00651">
    <property type="entry name" value="BTB"/>
    <property type="match status" value="1"/>
</dbReference>
<dbReference type="PANTHER" id="PTHR46071:SF2">
    <property type="entry name" value="ANKYRIN REPEAT AND BTB_POZ DOMAIN-CONTAINING PROTEIN 2-LIKE PROTEIN"/>
    <property type="match status" value="1"/>
</dbReference>
<dbReference type="InterPro" id="IPR002110">
    <property type="entry name" value="Ankyrin_rpt"/>
</dbReference>
<dbReference type="PROSITE" id="PS50097">
    <property type="entry name" value="BTB"/>
    <property type="match status" value="1"/>
</dbReference>
<evidence type="ECO:0000313" key="6">
    <source>
        <dbReference type="EMBL" id="KRK02174.1"/>
    </source>
</evidence>
<dbReference type="AlphaFoldDB" id="A0A0R1E090"/>
<evidence type="ECO:0000256" key="3">
    <source>
        <dbReference type="PROSITE-ProRule" id="PRU00023"/>
    </source>
</evidence>
<feature type="region of interest" description="Disordered" evidence="4">
    <location>
        <begin position="863"/>
        <end position="884"/>
    </location>
</feature>
<evidence type="ECO:0000256" key="1">
    <source>
        <dbReference type="ARBA" id="ARBA00022737"/>
    </source>
</evidence>
<dbReference type="Pfam" id="PF26281">
    <property type="entry name" value="Histone_ABTB"/>
    <property type="match status" value="1"/>
</dbReference>
<dbReference type="OrthoDB" id="2316821at2759"/>
<dbReference type="EMBL" id="CM000159">
    <property type="protein sequence ID" value="KRK02174.1"/>
    <property type="molecule type" value="Genomic_DNA"/>
</dbReference>
<dbReference type="SMART" id="SM00248">
    <property type="entry name" value="ANK"/>
    <property type="match status" value="5"/>
</dbReference>
<dbReference type="InterPro" id="IPR052089">
    <property type="entry name" value="Ankyrin-BTB/POZ_domain"/>
</dbReference>
<dbReference type="SUPFAM" id="SSF47113">
    <property type="entry name" value="Histone-fold"/>
    <property type="match status" value="1"/>
</dbReference>
<keyword evidence="1" id="KW-0677">Repeat</keyword>
<dbReference type="InterPro" id="IPR000210">
    <property type="entry name" value="BTB/POZ_dom"/>
</dbReference>
<evidence type="ECO:0000313" key="7">
    <source>
        <dbReference type="Proteomes" id="UP000002282"/>
    </source>
</evidence>
<dbReference type="CDD" id="cd18491">
    <property type="entry name" value="BACK_ABTB2_like"/>
    <property type="match status" value="1"/>
</dbReference>
<feature type="domain" description="BTB" evidence="5">
    <location>
        <begin position="690"/>
        <end position="752"/>
    </location>
</feature>
<gene>
    <name evidence="6" type="primary">Dyak\GE19783</name>
    <name evidence="6" type="synonym">dyak_GLEANR_3641</name>
    <name evidence="6" type="synonym">GE19783</name>
    <name evidence="6" type="ORF">Dyak_GE19783</name>
</gene>
<feature type="compositionally biased region" description="Low complexity" evidence="4">
    <location>
        <begin position="275"/>
        <end position="287"/>
    </location>
</feature>
<keyword evidence="2 3" id="KW-0040">ANK repeat</keyword>
<evidence type="ECO:0000259" key="5">
    <source>
        <dbReference type="PROSITE" id="PS50097"/>
    </source>
</evidence>
<organism evidence="6 7">
    <name type="scientific">Drosophila yakuba</name>
    <name type="common">Fruit fly</name>
    <dbReference type="NCBI Taxonomy" id="7245"/>
    <lineage>
        <taxon>Eukaryota</taxon>
        <taxon>Metazoa</taxon>
        <taxon>Ecdysozoa</taxon>
        <taxon>Arthropoda</taxon>
        <taxon>Hexapoda</taxon>
        <taxon>Insecta</taxon>
        <taxon>Pterygota</taxon>
        <taxon>Neoptera</taxon>
        <taxon>Endopterygota</taxon>
        <taxon>Diptera</taxon>
        <taxon>Brachycera</taxon>
        <taxon>Muscomorpha</taxon>
        <taxon>Ephydroidea</taxon>
        <taxon>Drosophilidae</taxon>
        <taxon>Drosophila</taxon>
        <taxon>Sophophora</taxon>
    </lineage>
</organism>
<dbReference type="SMART" id="SM00225">
    <property type="entry name" value="BTB"/>
    <property type="match status" value="1"/>
</dbReference>
<keyword evidence="7" id="KW-1185">Reference proteome</keyword>
<dbReference type="FunFam" id="3.30.710.10:FF:000030">
    <property type="entry name" value="Ankyrin repeat and BTB/POZ domain-containing protein BTBD11"/>
    <property type="match status" value="1"/>
</dbReference>
<dbReference type="SUPFAM" id="SSF54695">
    <property type="entry name" value="POZ domain"/>
    <property type="match status" value="1"/>
</dbReference>
<dbReference type="Pfam" id="PF00023">
    <property type="entry name" value="Ank"/>
    <property type="match status" value="1"/>
</dbReference>
<dbReference type="Proteomes" id="UP000002282">
    <property type="component" value="Chromosome 3L"/>
</dbReference>
<feature type="repeat" description="ANK" evidence="3">
    <location>
        <begin position="434"/>
        <end position="463"/>
    </location>
</feature>
<accession>A0A0R1E090</accession>
<dbReference type="SUPFAM" id="SSF48403">
    <property type="entry name" value="Ankyrin repeat"/>
    <property type="match status" value="1"/>
</dbReference>
<dbReference type="PROSITE" id="PS50297">
    <property type="entry name" value="ANK_REP_REGION"/>
    <property type="match status" value="1"/>
</dbReference>
<dbReference type="Gene3D" id="3.30.710.10">
    <property type="entry name" value="Potassium Channel Kv1.1, Chain A"/>
    <property type="match status" value="1"/>
</dbReference>
<reference evidence="6 7" key="1">
    <citation type="journal article" date="2007" name="Nature">
        <title>Evolution of genes and genomes on the Drosophila phylogeny.</title>
        <authorList>
            <consortium name="Drosophila 12 Genomes Consortium"/>
            <person name="Clark A.G."/>
            <person name="Eisen M.B."/>
            <person name="Smith D.R."/>
            <person name="Bergman C.M."/>
            <person name="Oliver B."/>
            <person name="Markow T.A."/>
            <person name="Kaufman T.C."/>
            <person name="Kellis M."/>
            <person name="Gelbart W."/>
            <person name="Iyer V.N."/>
            <person name="Pollard D.A."/>
            <person name="Sackton T.B."/>
            <person name="Larracuente A.M."/>
            <person name="Singh N.D."/>
            <person name="Abad J.P."/>
            <person name="Abt D.N."/>
            <person name="Adryan B."/>
            <person name="Aguade M."/>
            <person name="Akashi H."/>
            <person name="Anderson W.W."/>
            <person name="Aquadro C.F."/>
            <person name="Ardell D.H."/>
            <person name="Arguello R."/>
            <person name="Artieri C.G."/>
            <person name="Barbash D.A."/>
            <person name="Barker D."/>
            <person name="Barsanti P."/>
            <person name="Batterham P."/>
            <person name="Batzoglou S."/>
            <person name="Begun D."/>
            <person name="Bhutkar A."/>
            <person name="Blanco E."/>
            <person name="Bosak S.A."/>
            <person name="Bradley R.K."/>
            <person name="Brand A.D."/>
            <person name="Brent M.R."/>
            <person name="Brooks A.N."/>
            <person name="Brown R.H."/>
            <person name="Butlin R.K."/>
            <person name="Caggese C."/>
            <person name="Calvi B.R."/>
            <person name="Bernardo de Carvalho A."/>
            <person name="Caspi A."/>
            <person name="Castrezana S."/>
            <person name="Celniker S.E."/>
            <person name="Chang J.L."/>
            <person name="Chapple C."/>
            <person name="Chatterji S."/>
            <person name="Chinwalla A."/>
            <person name="Civetta A."/>
            <person name="Clifton S.W."/>
            <person name="Comeron J.M."/>
            <person name="Costello J.C."/>
            <person name="Coyne J.A."/>
            <person name="Daub J."/>
            <person name="David R.G."/>
            <person name="Delcher A.L."/>
            <person name="Delehaunty K."/>
            <person name="Do C.B."/>
            <person name="Ebling H."/>
            <person name="Edwards K."/>
            <person name="Eickbush T."/>
            <person name="Evans J.D."/>
            <person name="Filipski A."/>
            <person name="Findeiss S."/>
            <person name="Freyhult E."/>
            <person name="Fulton L."/>
            <person name="Fulton R."/>
            <person name="Garcia A.C."/>
            <person name="Gardiner A."/>
            <person name="Garfield D.A."/>
            <person name="Garvin B.E."/>
            <person name="Gibson G."/>
            <person name="Gilbert D."/>
            <person name="Gnerre S."/>
            <person name="Godfrey J."/>
            <person name="Good R."/>
            <person name="Gotea V."/>
            <person name="Gravely B."/>
            <person name="Greenberg A.J."/>
            <person name="Griffiths-Jones S."/>
            <person name="Gross S."/>
            <person name="Guigo R."/>
            <person name="Gustafson E.A."/>
            <person name="Haerty W."/>
            <person name="Hahn M.W."/>
            <person name="Halligan D.L."/>
            <person name="Halpern A.L."/>
            <person name="Halter G.M."/>
            <person name="Han M.V."/>
            <person name="Heger A."/>
            <person name="Hillier L."/>
            <person name="Hinrichs A.S."/>
            <person name="Holmes I."/>
            <person name="Hoskins R.A."/>
            <person name="Hubisz M.J."/>
            <person name="Hultmark D."/>
            <person name="Huntley M.A."/>
            <person name="Jaffe D.B."/>
            <person name="Jagadeeshan S."/>
            <person name="Jeck W.R."/>
            <person name="Johnson J."/>
            <person name="Jones C.D."/>
            <person name="Jordan W.C."/>
            <person name="Karpen G.H."/>
            <person name="Kataoka E."/>
            <person name="Keightley P.D."/>
            <person name="Kheradpour P."/>
            <person name="Kirkness E.F."/>
            <person name="Koerich L.B."/>
            <person name="Kristiansen K."/>
            <person name="Kudrna D."/>
            <person name="Kulathinal R.J."/>
            <person name="Kumar S."/>
            <person name="Kwok R."/>
            <person name="Lander E."/>
            <person name="Langley C.H."/>
            <person name="Lapoint R."/>
            <person name="Lazzaro B.P."/>
            <person name="Lee S.J."/>
            <person name="Levesque L."/>
            <person name="Li R."/>
            <person name="Lin C.F."/>
            <person name="Lin M.F."/>
            <person name="Lindblad-Toh K."/>
            <person name="Llopart A."/>
            <person name="Long M."/>
            <person name="Low L."/>
            <person name="Lozovsky E."/>
            <person name="Lu J."/>
            <person name="Luo M."/>
            <person name="Machado C.A."/>
            <person name="Makalowski W."/>
            <person name="Marzo M."/>
            <person name="Matsuda M."/>
            <person name="Matzkin L."/>
            <person name="McAllister B."/>
            <person name="McBride C.S."/>
            <person name="McKernan B."/>
            <person name="McKernan K."/>
            <person name="Mendez-Lago M."/>
            <person name="Minx P."/>
            <person name="Mollenhauer M.U."/>
            <person name="Montooth K."/>
            <person name="Mount S.M."/>
            <person name="Mu X."/>
            <person name="Myers E."/>
            <person name="Negre B."/>
            <person name="Newfeld S."/>
            <person name="Nielsen R."/>
            <person name="Noor M.A."/>
            <person name="O'Grady P."/>
            <person name="Pachter L."/>
            <person name="Papaceit M."/>
            <person name="Parisi M.J."/>
            <person name="Parisi M."/>
            <person name="Parts L."/>
            <person name="Pedersen J.S."/>
            <person name="Pesole G."/>
            <person name="Phillippy A.M."/>
            <person name="Ponting C.P."/>
            <person name="Pop M."/>
            <person name="Porcelli D."/>
            <person name="Powell J.R."/>
            <person name="Prohaska S."/>
            <person name="Pruitt K."/>
            <person name="Puig M."/>
            <person name="Quesneville H."/>
            <person name="Ram K.R."/>
            <person name="Rand D."/>
            <person name="Rasmussen M.D."/>
            <person name="Reed L.K."/>
            <person name="Reenan R."/>
            <person name="Reily A."/>
            <person name="Remington K.A."/>
            <person name="Rieger T.T."/>
            <person name="Ritchie M.G."/>
            <person name="Robin C."/>
            <person name="Rogers Y.H."/>
            <person name="Rohde C."/>
            <person name="Rozas J."/>
            <person name="Rubenfield M.J."/>
            <person name="Ruiz A."/>
            <person name="Russo S."/>
            <person name="Salzberg S.L."/>
            <person name="Sanchez-Gracia A."/>
            <person name="Saranga D.J."/>
            <person name="Sato H."/>
            <person name="Schaeffer S.W."/>
            <person name="Schatz M.C."/>
            <person name="Schlenke T."/>
            <person name="Schwartz R."/>
            <person name="Segarra C."/>
            <person name="Singh R.S."/>
            <person name="Sirot L."/>
            <person name="Sirota M."/>
            <person name="Sisneros N.B."/>
            <person name="Smith C.D."/>
            <person name="Smith T.F."/>
            <person name="Spieth J."/>
            <person name="Stage D.E."/>
            <person name="Stark A."/>
            <person name="Stephan W."/>
            <person name="Strausberg R.L."/>
            <person name="Strempel S."/>
            <person name="Sturgill D."/>
            <person name="Sutton G."/>
            <person name="Sutton G.G."/>
            <person name="Tao W."/>
            <person name="Teichmann S."/>
            <person name="Tobari Y.N."/>
            <person name="Tomimura Y."/>
            <person name="Tsolas J.M."/>
            <person name="Valente V.L."/>
            <person name="Venter E."/>
            <person name="Venter J.C."/>
            <person name="Vicario S."/>
            <person name="Vieira F.G."/>
            <person name="Vilella A.J."/>
            <person name="Villasante A."/>
            <person name="Walenz B."/>
            <person name="Wang J."/>
            <person name="Wasserman M."/>
            <person name="Watts T."/>
            <person name="Wilson D."/>
            <person name="Wilson R.K."/>
            <person name="Wing R.A."/>
            <person name="Wolfner M.F."/>
            <person name="Wong A."/>
            <person name="Wong G.K."/>
            <person name="Wu C.I."/>
            <person name="Wu G."/>
            <person name="Yamamoto D."/>
            <person name="Yang H.P."/>
            <person name="Yang S.P."/>
            <person name="Yorke J.A."/>
            <person name="Yoshida K."/>
            <person name="Zdobnov E."/>
            <person name="Zhang P."/>
            <person name="Zhang Y."/>
            <person name="Zimin A.V."/>
            <person name="Baldwin J."/>
            <person name="Abdouelleil A."/>
            <person name="Abdulkadir J."/>
            <person name="Abebe A."/>
            <person name="Abera B."/>
            <person name="Abreu J."/>
            <person name="Acer S.C."/>
            <person name="Aftuck L."/>
            <person name="Alexander A."/>
            <person name="An P."/>
            <person name="Anderson E."/>
            <person name="Anderson S."/>
            <person name="Arachi H."/>
            <person name="Azer M."/>
            <person name="Bachantsang P."/>
            <person name="Barry A."/>
            <person name="Bayul T."/>
            <person name="Berlin A."/>
            <person name="Bessette D."/>
            <person name="Bloom T."/>
            <person name="Blye J."/>
            <person name="Boguslavskiy L."/>
            <person name="Bonnet C."/>
            <person name="Boukhgalter B."/>
            <person name="Bourzgui I."/>
            <person name="Brown A."/>
            <person name="Cahill P."/>
            <person name="Channer S."/>
            <person name="Cheshatsang Y."/>
            <person name="Chuda L."/>
            <person name="Citroen M."/>
            <person name="Collymore A."/>
            <person name="Cooke P."/>
            <person name="Costello M."/>
            <person name="D'Aco K."/>
            <person name="Daza R."/>
            <person name="De Haan G."/>
            <person name="DeGray S."/>
            <person name="DeMaso C."/>
            <person name="Dhargay N."/>
            <person name="Dooley K."/>
            <person name="Dooley E."/>
            <person name="Doricent M."/>
            <person name="Dorje P."/>
            <person name="Dorjee K."/>
            <person name="Dupes A."/>
            <person name="Elong R."/>
            <person name="Falk J."/>
            <person name="Farina A."/>
            <person name="Faro S."/>
            <person name="Ferguson D."/>
            <person name="Fisher S."/>
            <person name="Foley C.D."/>
            <person name="Franke A."/>
            <person name="Friedrich D."/>
            <person name="Gadbois L."/>
            <person name="Gearin G."/>
            <person name="Gearin C.R."/>
            <person name="Giannoukos G."/>
            <person name="Goode T."/>
            <person name="Graham J."/>
            <person name="Grandbois E."/>
            <person name="Grewal S."/>
            <person name="Gyaltsen K."/>
            <person name="Hafez N."/>
            <person name="Hagos B."/>
            <person name="Hall J."/>
            <person name="Henson C."/>
            <person name="Hollinger A."/>
            <person name="Honan T."/>
            <person name="Huard M.D."/>
            <person name="Hughes L."/>
            <person name="Hurhula B."/>
            <person name="Husby M.E."/>
            <person name="Kamat A."/>
            <person name="Kanga B."/>
            <person name="Kashin S."/>
            <person name="Khazanovich D."/>
            <person name="Kisner P."/>
            <person name="Lance K."/>
            <person name="Lara M."/>
            <person name="Lee W."/>
            <person name="Lennon N."/>
            <person name="Letendre F."/>
            <person name="LeVine R."/>
            <person name="Lipovsky A."/>
            <person name="Liu X."/>
            <person name="Liu J."/>
            <person name="Liu S."/>
            <person name="Lokyitsang T."/>
            <person name="Lokyitsang Y."/>
            <person name="Lubonja R."/>
            <person name="Lui A."/>
            <person name="MacDonald P."/>
            <person name="Magnisalis V."/>
            <person name="Maru K."/>
            <person name="Matthews C."/>
            <person name="McCusker W."/>
            <person name="McDonough S."/>
            <person name="Mehta T."/>
            <person name="Meldrim J."/>
            <person name="Meneus L."/>
            <person name="Mihai O."/>
            <person name="Mihalev A."/>
            <person name="Mihova T."/>
            <person name="Mittelman R."/>
            <person name="Mlenga V."/>
            <person name="Montmayeur A."/>
            <person name="Mulrain L."/>
            <person name="Navidi A."/>
            <person name="Naylor J."/>
            <person name="Negash T."/>
            <person name="Nguyen T."/>
            <person name="Nguyen N."/>
            <person name="Nicol R."/>
            <person name="Norbu C."/>
            <person name="Norbu N."/>
            <person name="Novod N."/>
            <person name="O'Neill B."/>
            <person name="Osman S."/>
            <person name="Markiewicz E."/>
            <person name="Oyono O.L."/>
            <person name="Patti C."/>
            <person name="Phunkhang P."/>
            <person name="Pierre F."/>
            <person name="Priest M."/>
            <person name="Raghuraman S."/>
            <person name="Rege F."/>
            <person name="Reyes R."/>
            <person name="Rise C."/>
            <person name="Rogov P."/>
            <person name="Ross K."/>
            <person name="Ryan E."/>
            <person name="Settipalli S."/>
            <person name="Shea T."/>
            <person name="Sherpa N."/>
            <person name="Shi L."/>
            <person name="Shih D."/>
            <person name="Sparrow T."/>
            <person name="Spaulding J."/>
            <person name="Stalker J."/>
            <person name="Stange-Thomann N."/>
            <person name="Stavropoulos S."/>
            <person name="Stone C."/>
            <person name="Strader C."/>
            <person name="Tesfaye S."/>
            <person name="Thomson T."/>
            <person name="Thoulutsang Y."/>
            <person name="Thoulutsang D."/>
            <person name="Topham K."/>
            <person name="Topping I."/>
            <person name="Tsamla T."/>
            <person name="Vassiliev H."/>
            <person name="Vo A."/>
            <person name="Wangchuk T."/>
            <person name="Wangdi T."/>
            <person name="Weiand M."/>
            <person name="Wilkinson J."/>
            <person name="Wilson A."/>
            <person name="Yadav S."/>
            <person name="Young G."/>
            <person name="Yu Q."/>
            <person name="Zembek L."/>
            <person name="Zhong D."/>
            <person name="Zimmer A."/>
            <person name="Zwirko Z."/>
            <person name="Jaffe D.B."/>
            <person name="Alvarez P."/>
            <person name="Brockman W."/>
            <person name="Butler J."/>
            <person name="Chin C."/>
            <person name="Gnerre S."/>
            <person name="Grabherr M."/>
            <person name="Kleber M."/>
            <person name="Mauceli E."/>
            <person name="MacCallum I."/>
        </authorList>
    </citation>
    <scope>NUCLEOTIDE SEQUENCE [LARGE SCALE GENOMIC DNA]</scope>
    <source>
        <strain evidence="7">Tai18E2 / Tucson 14021-0261.01</strain>
    </source>
</reference>
<sequence length="884" mass="94961">MFAVPGESALKQSKSARAGLQLSVGRFYRWMTDARLGKFIHEYAAVYLCAGIENLLEEIALQCNGSTAAALDQSIASSGDVWGLLQPFAHLNAGRVASGALALPRWANSLDQVIASSGDFRGHLATCVGSIRELKEKALRTQQEFQLAAALSGSALAALFYFMRCSQLEHTELLAASGCHSGQAQAAPGGGTSSAGHHVQELCYERAYVVLPPLAEWLRVAAAHAEHRNAMMIDKDDVMQAARLLLPGVDCPIRPVAHDEELPTKKTHFNTAPTVSSTGTGTGSSSCSSPVVSGIGIGIGEDTSELGRRATIGVAFKLLLTGRAELLAQAAQLLPPTTRYDTQNSAGLTALMIASIRNDEVALHALLDAGCDPNVEVPPAGSAGYPAIQPDTQHWTALSFAASRANYVALRILLERGGKVEGGARSSEEKCTLTPLQLAAGTGNLEIVALLLAHGGNAFLSTQQKDSLCFAGSAQKGCFCAISVAAAHGHRSCLRKLLTHPVSPGTRDVLSLEEMLAEGDVGGVRGASGPGGAGGPNSASASGNIEDILPLLNKTQIKRLQEAMYHSAENNHLDITIELRKLGVPWTLHCWMHALSAAHDLRLDAVIDQLLQDFLQVCPDDYSAQFVSECLPLLFNIFRNKNEGTTLLLADIFATCFGWETLPPVKEQPPMQPVQGSRIDPKFVNNPELSDVTFRVEGKIFYGHKIVLVTASPRFQSMLSSKLSEGSSTPTVQINDIRYHIFQLVMQFLYCGGCSSLDVAHGDVLELMAAASFFQLEGLLRYTEARCSEMVDVDNVVAMYIHAKVYNANRLLEFCQCFLLQNMVALLTYDDSVKRLLFAKKIPNHDVLAGLLQTLQNRLKARKPNSGGGLVNSYRSPPVTPVKK</sequence>
<evidence type="ECO:0000256" key="4">
    <source>
        <dbReference type="SAM" id="MobiDB-lite"/>
    </source>
</evidence>
<dbReference type="PANTHER" id="PTHR46071">
    <property type="entry name" value="ANKYRIN REPEAT AND BTB/POZ DOMAIN-CONTAINING"/>
    <property type="match status" value="1"/>
</dbReference>